<dbReference type="Gene3D" id="3.20.20.370">
    <property type="entry name" value="Glycoside hydrolase/deacetylase"/>
    <property type="match status" value="1"/>
</dbReference>
<organism evidence="5 6">
    <name type="scientific">Mycolicibacterium aubagnense</name>
    <dbReference type="NCBI Taxonomy" id="319707"/>
    <lineage>
        <taxon>Bacteria</taxon>
        <taxon>Bacillati</taxon>
        <taxon>Actinomycetota</taxon>
        <taxon>Actinomycetes</taxon>
        <taxon>Mycobacteriales</taxon>
        <taxon>Mycobacteriaceae</taxon>
        <taxon>Mycolicibacterium</taxon>
    </lineage>
</organism>
<keyword evidence="2 5" id="KW-0378">Hydrolase</keyword>
<dbReference type="SUPFAM" id="SSF88713">
    <property type="entry name" value="Glycoside hydrolase/deacetylase"/>
    <property type="match status" value="1"/>
</dbReference>
<sequence>MLKSRRRPDARPESKAWSYWRTVLGVCAGITILVVGCETGHVAKADEVDCSKYKCVALTFDDGPSPYTDRLLKILQDNDAKATFFEIGNKVAANPAGAKRVVDAGMELGQHTWEHPNMTTIPPEDIPSQLSKASDAIEAATGQRPKLMRTAGGLINDQVLAEAKKQGLADINWDVIPFDWANDSNTAATRYMLMTQIKPGVVVLFHDTYSSTVDLVQQFIPVLKANGYHMVTVSQLVGHREPGTSYGSRENGPPVNDLTDIPPAEIPTLPNTPSPLPMPNIPITDIPGANSGGVNNGQ</sequence>
<keyword evidence="6" id="KW-1185">Reference proteome</keyword>
<dbReference type="RefSeq" id="WP_138228856.1">
    <property type="nucleotide sequence ID" value="NZ_AP022577.1"/>
</dbReference>
<dbReference type="PANTHER" id="PTHR10587">
    <property type="entry name" value="GLYCOSYL TRANSFERASE-RELATED"/>
    <property type="match status" value="1"/>
</dbReference>
<dbReference type="CDD" id="cd10917">
    <property type="entry name" value="CE4_NodB_like_6s_7s"/>
    <property type="match status" value="1"/>
</dbReference>
<dbReference type="Proteomes" id="UP000465609">
    <property type="component" value="Chromosome"/>
</dbReference>
<protein>
    <submittedName>
        <fullName evidence="5">Glycosyl hydrolase</fullName>
    </submittedName>
</protein>
<dbReference type="InterPro" id="IPR050248">
    <property type="entry name" value="Polysacc_deacetylase_ArnD"/>
</dbReference>
<dbReference type="InterPro" id="IPR002509">
    <property type="entry name" value="NODB_dom"/>
</dbReference>
<evidence type="ECO:0000256" key="1">
    <source>
        <dbReference type="ARBA" id="ARBA00022723"/>
    </source>
</evidence>
<dbReference type="EMBL" id="AP022577">
    <property type="protein sequence ID" value="BBX86464.1"/>
    <property type="molecule type" value="Genomic_DNA"/>
</dbReference>
<proteinExistence type="predicted"/>
<dbReference type="GO" id="GO:0016787">
    <property type="term" value="F:hydrolase activity"/>
    <property type="evidence" value="ECO:0007669"/>
    <property type="project" value="UniProtKB-KW"/>
</dbReference>
<reference evidence="5 6" key="1">
    <citation type="journal article" date="2019" name="Emerg. Microbes Infect.">
        <title>Comprehensive subspecies identification of 175 nontuberculous mycobacteria species based on 7547 genomic profiles.</title>
        <authorList>
            <person name="Matsumoto Y."/>
            <person name="Kinjo T."/>
            <person name="Motooka D."/>
            <person name="Nabeya D."/>
            <person name="Jung N."/>
            <person name="Uechi K."/>
            <person name="Horii T."/>
            <person name="Iida T."/>
            <person name="Fujita J."/>
            <person name="Nakamura S."/>
        </authorList>
    </citation>
    <scope>NUCLEOTIDE SEQUENCE [LARGE SCALE GENOMIC DNA]</scope>
    <source>
        <strain evidence="5 6">JCM 15296</strain>
    </source>
</reference>
<dbReference type="InterPro" id="IPR011330">
    <property type="entry name" value="Glyco_hydro/deAcase_b/a-brl"/>
</dbReference>
<dbReference type="PROSITE" id="PS51677">
    <property type="entry name" value="NODB"/>
    <property type="match status" value="1"/>
</dbReference>
<evidence type="ECO:0000313" key="5">
    <source>
        <dbReference type="EMBL" id="BBX86464.1"/>
    </source>
</evidence>
<keyword evidence="1" id="KW-0479">Metal-binding</keyword>
<feature type="region of interest" description="Disordered" evidence="3">
    <location>
        <begin position="241"/>
        <end position="298"/>
    </location>
</feature>
<name>A0ABM7II79_9MYCO</name>
<gene>
    <name evidence="5" type="ORF">MAUB_43370</name>
</gene>
<accession>A0ABM7II79</accession>
<dbReference type="Pfam" id="PF01522">
    <property type="entry name" value="Polysacc_deac_1"/>
    <property type="match status" value="1"/>
</dbReference>
<evidence type="ECO:0000256" key="3">
    <source>
        <dbReference type="SAM" id="MobiDB-lite"/>
    </source>
</evidence>
<dbReference type="PANTHER" id="PTHR10587:SF133">
    <property type="entry name" value="CHITIN DEACETYLASE 1-RELATED"/>
    <property type="match status" value="1"/>
</dbReference>
<feature type="compositionally biased region" description="Pro residues" evidence="3">
    <location>
        <begin position="270"/>
        <end position="280"/>
    </location>
</feature>
<evidence type="ECO:0000313" key="6">
    <source>
        <dbReference type="Proteomes" id="UP000465609"/>
    </source>
</evidence>
<evidence type="ECO:0000259" key="4">
    <source>
        <dbReference type="PROSITE" id="PS51677"/>
    </source>
</evidence>
<feature type="domain" description="NodB homology" evidence="4">
    <location>
        <begin position="54"/>
        <end position="231"/>
    </location>
</feature>
<evidence type="ECO:0000256" key="2">
    <source>
        <dbReference type="ARBA" id="ARBA00022801"/>
    </source>
</evidence>